<protein>
    <recommendedName>
        <fullName evidence="2">Cilium assembly protein DZIP1 domain-containing protein</fullName>
    </recommendedName>
</protein>
<comment type="caution">
    <text evidence="3">The sequence shown here is derived from an EMBL/GenBank/DDBJ whole genome shotgun (WGS) entry which is preliminary data.</text>
</comment>
<evidence type="ECO:0000313" key="3">
    <source>
        <dbReference type="EMBL" id="KAJ8871907.1"/>
    </source>
</evidence>
<keyword evidence="4" id="KW-1185">Reference proteome</keyword>
<reference evidence="3 4" key="1">
    <citation type="submission" date="2023-02" db="EMBL/GenBank/DDBJ databases">
        <title>LHISI_Scaffold_Assembly.</title>
        <authorList>
            <person name="Stuart O.P."/>
            <person name="Cleave R."/>
            <person name="Magrath M.J.L."/>
            <person name="Mikheyev A.S."/>
        </authorList>
    </citation>
    <scope>NUCLEOTIDE SEQUENCE [LARGE SCALE GENOMIC DNA]</scope>
    <source>
        <strain evidence="3">Daus_M_001</strain>
        <tissue evidence="3">Leg muscle</tissue>
    </source>
</reference>
<proteinExistence type="predicted"/>
<evidence type="ECO:0000313" key="4">
    <source>
        <dbReference type="Proteomes" id="UP001159363"/>
    </source>
</evidence>
<feature type="compositionally biased region" description="Basic and acidic residues" evidence="1">
    <location>
        <begin position="300"/>
        <end position="338"/>
    </location>
</feature>
<dbReference type="InterPro" id="IPR058883">
    <property type="entry name" value="DZIP1_dom"/>
</dbReference>
<feature type="compositionally biased region" description="Acidic residues" evidence="1">
    <location>
        <begin position="339"/>
        <end position="360"/>
    </location>
</feature>
<name>A0ABQ9GIP5_9NEOP</name>
<sequence length="451" mass="49594">MFTAPVCCSREVLPWVSEFLNRPEQLPKIPFVYLRFDVALPPTTRSNINSQHTQIPAVHTCTIVKPPAHASTEETHRQASGSNMVQSAVTSAAPEQCSAAHGLVWVNLATIPVPPYQLGYCIQLAKEGINGRLACQSRKELIISDDDQELDVLHAAENLLANIIHLCYGRVVLGEKRAKDTKMISTYESKIQSLTAHMKEQDLTLHSQGEQIIKLTSQPHMNHASRQITQSGVSRAPLIQSTVQPTGESDDGNLTLVKPFTSDQPLESSESSSPLPVLAPSTTVVMPMKVKSLSVKQKSLHPESIHSSRDSGLDSPRRAPLQHAEKVANLKTEHQKAEDQEELEGSEESDESVSDEETSEMSESASQQDEESIVVGVPSLQEAIALNPNILTELKGDLQDILERRLRELGIDPEWEGIPKATFMQKMSTVKHQQNITAKVSTSLKCNSCCQ</sequence>
<dbReference type="CDD" id="cd21393">
    <property type="entry name" value="sm_acid_XPC-like"/>
    <property type="match status" value="1"/>
</dbReference>
<feature type="region of interest" description="Disordered" evidence="1">
    <location>
        <begin position="293"/>
        <end position="373"/>
    </location>
</feature>
<organism evidence="3 4">
    <name type="scientific">Dryococelus australis</name>
    <dbReference type="NCBI Taxonomy" id="614101"/>
    <lineage>
        <taxon>Eukaryota</taxon>
        <taxon>Metazoa</taxon>
        <taxon>Ecdysozoa</taxon>
        <taxon>Arthropoda</taxon>
        <taxon>Hexapoda</taxon>
        <taxon>Insecta</taxon>
        <taxon>Pterygota</taxon>
        <taxon>Neoptera</taxon>
        <taxon>Polyneoptera</taxon>
        <taxon>Phasmatodea</taxon>
        <taxon>Verophasmatodea</taxon>
        <taxon>Anareolatae</taxon>
        <taxon>Phasmatidae</taxon>
        <taxon>Eurycanthinae</taxon>
        <taxon>Dryococelus</taxon>
    </lineage>
</organism>
<accession>A0ABQ9GIP5</accession>
<dbReference type="Pfam" id="PF25977">
    <property type="entry name" value="DZIP1"/>
    <property type="match status" value="1"/>
</dbReference>
<dbReference type="Proteomes" id="UP001159363">
    <property type="component" value="Chromosome 11"/>
</dbReference>
<dbReference type="EMBL" id="JARBHB010000012">
    <property type="protein sequence ID" value="KAJ8871907.1"/>
    <property type="molecule type" value="Genomic_DNA"/>
</dbReference>
<feature type="domain" description="Cilium assembly protein DZIP1" evidence="2">
    <location>
        <begin position="391"/>
        <end position="439"/>
    </location>
</feature>
<evidence type="ECO:0000259" key="2">
    <source>
        <dbReference type="Pfam" id="PF25977"/>
    </source>
</evidence>
<evidence type="ECO:0000256" key="1">
    <source>
        <dbReference type="SAM" id="MobiDB-lite"/>
    </source>
</evidence>
<feature type="region of interest" description="Disordered" evidence="1">
    <location>
        <begin position="243"/>
        <end position="280"/>
    </location>
</feature>
<gene>
    <name evidence="3" type="ORF">PR048_028247</name>
</gene>
<feature type="compositionally biased region" description="Low complexity" evidence="1">
    <location>
        <begin position="265"/>
        <end position="280"/>
    </location>
</feature>